<reference evidence="7 8" key="1">
    <citation type="journal article" date="2016" name="Nat. Commun.">
        <title>Thousands of microbial genomes shed light on interconnected biogeochemical processes in an aquifer system.</title>
        <authorList>
            <person name="Anantharaman K."/>
            <person name="Brown C.T."/>
            <person name="Hug L.A."/>
            <person name="Sharon I."/>
            <person name="Castelle C.J."/>
            <person name="Probst A.J."/>
            <person name="Thomas B.C."/>
            <person name="Singh A."/>
            <person name="Wilkins M.J."/>
            <person name="Karaoz U."/>
            <person name="Brodie E.L."/>
            <person name="Williams K.H."/>
            <person name="Hubbard S.S."/>
            <person name="Banfield J.F."/>
        </authorList>
    </citation>
    <scope>NUCLEOTIDE SEQUENCE [LARGE SCALE GENOMIC DNA]</scope>
</reference>
<dbReference type="AlphaFoldDB" id="A0A1G1Y1Q4"/>
<accession>A0A1G1Y1Q4</accession>
<dbReference type="Pfam" id="PF04932">
    <property type="entry name" value="Wzy_C"/>
    <property type="match status" value="1"/>
</dbReference>
<dbReference type="InterPro" id="IPR007016">
    <property type="entry name" value="O-antigen_ligase-rel_domated"/>
</dbReference>
<feature type="transmembrane region" description="Helical" evidence="5">
    <location>
        <begin position="226"/>
        <end position="243"/>
    </location>
</feature>
<feature type="transmembrane region" description="Helical" evidence="5">
    <location>
        <begin position="420"/>
        <end position="441"/>
    </location>
</feature>
<feature type="transmembrane region" description="Helical" evidence="5">
    <location>
        <begin position="42"/>
        <end position="63"/>
    </location>
</feature>
<evidence type="ECO:0000256" key="4">
    <source>
        <dbReference type="ARBA" id="ARBA00023136"/>
    </source>
</evidence>
<dbReference type="PANTHER" id="PTHR37422">
    <property type="entry name" value="TEICHURONIC ACID BIOSYNTHESIS PROTEIN TUAE"/>
    <property type="match status" value="1"/>
</dbReference>
<dbReference type="STRING" id="1797535.A2744_04710"/>
<dbReference type="Proteomes" id="UP000178240">
    <property type="component" value="Unassembled WGS sequence"/>
</dbReference>
<protein>
    <recommendedName>
        <fullName evidence="6">O-antigen ligase-related domain-containing protein</fullName>
    </recommendedName>
</protein>
<organism evidence="7 8">
    <name type="scientific">Candidatus Buchananbacteria bacterium RIFCSPHIGHO2_01_FULL_44_11</name>
    <dbReference type="NCBI Taxonomy" id="1797535"/>
    <lineage>
        <taxon>Bacteria</taxon>
        <taxon>Candidatus Buchananiibacteriota</taxon>
    </lineage>
</organism>
<name>A0A1G1Y1Q4_9BACT</name>
<sequence length="449" mass="52297">MTKLTKVIEFGFYLFLFLLPWQTRLIWQDAFLNNYVWEYGRFSLYGSELILWLILLLSAVWLWQTHRLAKLDFRQFYRRLQNPLILSYWLIIIFILLVGLSVVWSLNARLAYYSWIRLLEGGALFSLVLIFGFKLKKIALVWVLSATIQSLLAIGQFFSQYAFANKWLGLAEHFSTLAGSIILQTTTERWLRAYGGLPHPNILAGFLVIALLLLFYLAFEARTRAQRIFVLANLVVILPALFFTFSRSAWIAFIVSLVLLAFWLYRRRQYLWLETFFKIFILVVLLVSILTFNLLEPVKTRIAGDQDLEVASIELRFAFNEQAWQIIQARPWQGTGIGNYTLGVFQIVNAGWPGYYYQPVHNIYLLIWAELGLFAIFFWLAALAILIYLSARRVASLVGVTVFLSLFSILIISLMDHYFWTMYFGSLIFWLVLALNFKVLADSQKPPIN</sequence>
<feature type="transmembrane region" description="Helical" evidence="5">
    <location>
        <begin position="7"/>
        <end position="27"/>
    </location>
</feature>
<keyword evidence="4 5" id="KW-0472">Membrane</keyword>
<dbReference type="EMBL" id="MHIE01000006">
    <property type="protein sequence ID" value="OGY46263.1"/>
    <property type="molecule type" value="Genomic_DNA"/>
</dbReference>
<feature type="transmembrane region" description="Helical" evidence="5">
    <location>
        <begin position="277"/>
        <end position="295"/>
    </location>
</feature>
<feature type="transmembrane region" description="Helical" evidence="5">
    <location>
        <begin position="249"/>
        <end position="265"/>
    </location>
</feature>
<feature type="transmembrane region" description="Helical" evidence="5">
    <location>
        <begin position="394"/>
        <end position="414"/>
    </location>
</feature>
<evidence type="ECO:0000313" key="7">
    <source>
        <dbReference type="EMBL" id="OGY46263.1"/>
    </source>
</evidence>
<dbReference type="GO" id="GO:0016020">
    <property type="term" value="C:membrane"/>
    <property type="evidence" value="ECO:0007669"/>
    <property type="project" value="UniProtKB-SubCell"/>
</dbReference>
<comment type="subcellular location">
    <subcellularLocation>
        <location evidence="1">Membrane</location>
        <topology evidence="1">Multi-pass membrane protein</topology>
    </subcellularLocation>
</comment>
<evidence type="ECO:0000259" key="6">
    <source>
        <dbReference type="Pfam" id="PF04932"/>
    </source>
</evidence>
<evidence type="ECO:0000256" key="5">
    <source>
        <dbReference type="SAM" id="Phobius"/>
    </source>
</evidence>
<evidence type="ECO:0000256" key="3">
    <source>
        <dbReference type="ARBA" id="ARBA00022989"/>
    </source>
</evidence>
<feature type="transmembrane region" description="Helical" evidence="5">
    <location>
        <begin position="138"/>
        <end position="158"/>
    </location>
</feature>
<dbReference type="PANTHER" id="PTHR37422:SF17">
    <property type="entry name" value="O-ANTIGEN LIGASE"/>
    <property type="match status" value="1"/>
</dbReference>
<evidence type="ECO:0000256" key="1">
    <source>
        <dbReference type="ARBA" id="ARBA00004141"/>
    </source>
</evidence>
<proteinExistence type="predicted"/>
<feature type="transmembrane region" description="Helical" evidence="5">
    <location>
        <begin position="84"/>
        <end position="106"/>
    </location>
</feature>
<evidence type="ECO:0000313" key="8">
    <source>
        <dbReference type="Proteomes" id="UP000178240"/>
    </source>
</evidence>
<feature type="transmembrane region" description="Helical" evidence="5">
    <location>
        <begin position="202"/>
        <end position="219"/>
    </location>
</feature>
<evidence type="ECO:0000256" key="2">
    <source>
        <dbReference type="ARBA" id="ARBA00022692"/>
    </source>
</evidence>
<feature type="transmembrane region" description="Helical" evidence="5">
    <location>
        <begin position="112"/>
        <end position="131"/>
    </location>
</feature>
<comment type="caution">
    <text evidence="7">The sequence shown here is derived from an EMBL/GenBank/DDBJ whole genome shotgun (WGS) entry which is preliminary data.</text>
</comment>
<keyword evidence="3 5" id="KW-1133">Transmembrane helix</keyword>
<feature type="domain" description="O-antigen ligase-related" evidence="6">
    <location>
        <begin position="234"/>
        <end position="380"/>
    </location>
</feature>
<keyword evidence="2 5" id="KW-0812">Transmembrane</keyword>
<feature type="transmembrane region" description="Helical" evidence="5">
    <location>
        <begin position="363"/>
        <end position="387"/>
    </location>
</feature>
<gene>
    <name evidence="7" type="ORF">A2744_04710</name>
</gene>
<dbReference type="InterPro" id="IPR051533">
    <property type="entry name" value="WaaL-like"/>
</dbReference>